<reference evidence="4" key="1">
    <citation type="journal article" date="2019" name="Int. J. Syst. Evol. Microbiol.">
        <title>The Global Catalogue of Microorganisms (GCM) 10K type strain sequencing project: providing services to taxonomists for standard genome sequencing and annotation.</title>
        <authorList>
            <consortium name="The Broad Institute Genomics Platform"/>
            <consortium name="The Broad Institute Genome Sequencing Center for Infectious Disease"/>
            <person name="Wu L."/>
            <person name="Ma J."/>
        </authorList>
    </citation>
    <scope>NUCLEOTIDE SEQUENCE [LARGE SCALE GENOMIC DNA]</scope>
    <source>
        <strain evidence="4">DT92</strain>
    </source>
</reference>
<proteinExistence type="predicted"/>
<feature type="signal peptide" evidence="1">
    <location>
        <begin position="1"/>
        <end position="19"/>
    </location>
</feature>
<gene>
    <name evidence="3" type="ORF">ACFSJT_15870</name>
</gene>
<dbReference type="PANTHER" id="PTHR46825:SF9">
    <property type="entry name" value="BETA-LACTAMASE-RELATED DOMAIN-CONTAINING PROTEIN"/>
    <property type="match status" value="1"/>
</dbReference>
<keyword evidence="4" id="KW-1185">Reference proteome</keyword>
<comment type="caution">
    <text evidence="3">The sequence shown here is derived from an EMBL/GenBank/DDBJ whole genome shotgun (WGS) entry which is preliminary data.</text>
</comment>
<dbReference type="PANTHER" id="PTHR46825">
    <property type="entry name" value="D-ALANYL-D-ALANINE-CARBOXYPEPTIDASE/ENDOPEPTIDASE AMPH"/>
    <property type="match status" value="1"/>
</dbReference>
<feature type="domain" description="Beta-lactamase-related" evidence="2">
    <location>
        <begin position="41"/>
        <end position="324"/>
    </location>
</feature>
<dbReference type="EC" id="3.-.-.-" evidence="3"/>
<dbReference type="GO" id="GO:0016787">
    <property type="term" value="F:hydrolase activity"/>
    <property type="evidence" value="ECO:0007669"/>
    <property type="project" value="UniProtKB-KW"/>
</dbReference>
<keyword evidence="1" id="KW-0732">Signal</keyword>
<organism evidence="3 4">
    <name type="scientific">Aquimarina celericrescens</name>
    <dbReference type="NCBI Taxonomy" id="1964542"/>
    <lineage>
        <taxon>Bacteria</taxon>
        <taxon>Pseudomonadati</taxon>
        <taxon>Bacteroidota</taxon>
        <taxon>Flavobacteriia</taxon>
        <taxon>Flavobacteriales</taxon>
        <taxon>Flavobacteriaceae</taxon>
        <taxon>Aquimarina</taxon>
    </lineage>
</organism>
<dbReference type="InterPro" id="IPR012338">
    <property type="entry name" value="Beta-lactam/transpept-like"/>
</dbReference>
<accession>A0ABW5B248</accession>
<evidence type="ECO:0000259" key="2">
    <source>
        <dbReference type="Pfam" id="PF00144"/>
    </source>
</evidence>
<dbReference type="Proteomes" id="UP001597344">
    <property type="component" value="Unassembled WGS sequence"/>
</dbReference>
<name>A0ABW5B248_9FLAO</name>
<feature type="chain" id="PRO_5047069831" evidence="1">
    <location>
        <begin position="20"/>
        <end position="347"/>
    </location>
</feature>
<protein>
    <submittedName>
        <fullName evidence="3">Serine hydrolase domain-containing protein</fullName>
        <ecNumber evidence="3">3.-.-.-</ecNumber>
    </submittedName>
</protein>
<keyword evidence="3" id="KW-0378">Hydrolase</keyword>
<dbReference type="InterPro" id="IPR001466">
    <property type="entry name" value="Beta-lactam-related"/>
</dbReference>
<dbReference type="RefSeq" id="WP_378321307.1">
    <property type="nucleotide sequence ID" value="NZ_JBHUHY010000016.1"/>
</dbReference>
<evidence type="ECO:0000256" key="1">
    <source>
        <dbReference type="SAM" id="SignalP"/>
    </source>
</evidence>
<dbReference type="InterPro" id="IPR050491">
    <property type="entry name" value="AmpC-like"/>
</dbReference>
<dbReference type="Pfam" id="PF00144">
    <property type="entry name" value="Beta-lactamase"/>
    <property type="match status" value="1"/>
</dbReference>
<evidence type="ECO:0000313" key="4">
    <source>
        <dbReference type="Proteomes" id="UP001597344"/>
    </source>
</evidence>
<dbReference type="SUPFAM" id="SSF56601">
    <property type="entry name" value="beta-lactamase/transpeptidase-like"/>
    <property type="match status" value="1"/>
</dbReference>
<dbReference type="EMBL" id="JBHUHY010000016">
    <property type="protein sequence ID" value="MFD2188282.1"/>
    <property type="molecule type" value="Genomic_DNA"/>
</dbReference>
<evidence type="ECO:0000313" key="3">
    <source>
        <dbReference type="EMBL" id="MFD2188282.1"/>
    </source>
</evidence>
<dbReference type="Gene3D" id="3.40.710.10">
    <property type="entry name" value="DD-peptidase/beta-lactamase superfamily"/>
    <property type="match status" value="1"/>
</dbReference>
<sequence length="347" mass="39084">MKRRVLLFFALFYVIVSTAQHNTSVTTPDHNTINEWLLNNNVPAIAIATIENGKLNHLLSYGNTQGGLPAKSNTIFDVASLTKTVTTLLTLKLVGNGSWDLDNPLFNYWIDPDVKNDSLHKKITTRHVLSHRTGFANWRWMHQTKKLTFEFEPGSKFQYSGEGFEYLRKALENRFDIPFEELADSLVFKPNKMNDSYLVWNEHIDSVRFAGAHDKSGNAYDYVKSFKVNAADNLLTTIEDFGNLGVNIINRQYLDQNVYDEMISQQSIVREGINFGLGWIVFNDLPNNEYALFNAGSDIGVNALIVLLPKSKRGLIVITNGDNGRALAMKTIGETLGEAGKEILGRF</sequence>